<evidence type="ECO:0000313" key="7">
    <source>
        <dbReference type="Proteomes" id="UP000297597"/>
    </source>
</evidence>
<dbReference type="RefSeq" id="WP_134212185.1">
    <property type="nucleotide sequence ID" value="NZ_QFFZ01000002.1"/>
</dbReference>
<dbReference type="GO" id="GO:0003899">
    <property type="term" value="F:DNA-directed RNA polymerase activity"/>
    <property type="evidence" value="ECO:0007669"/>
    <property type="project" value="InterPro"/>
</dbReference>
<gene>
    <name evidence="6" type="primary">dnaG_1</name>
    <name evidence="6" type="ORF">Pmgp_00293</name>
</gene>
<dbReference type="Proteomes" id="UP000297597">
    <property type="component" value="Unassembled WGS sequence"/>
</dbReference>
<reference evidence="6 7" key="1">
    <citation type="journal article" date="2018" name="Environ. Microbiol.">
        <title>Novel energy conservation strategies and behaviour of Pelotomaculum schinkii driving syntrophic propionate catabolism.</title>
        <authorList>
            <person name="Hidalgo-Ahumada C.A.P."/>
            <person name="Nobu M.K."/>
            <person name="Narihiro T."/>
            <person name="Tamaki H."/>
            <person name="Liu W.T."/>
            <person name="Kamagata Y."/>
            <person name="Stams A.J.M."/>
            <person name="Imachi H."/>
            <person name="Sousa D.Z."/>
        </authorList>
    </citation>
    <scope>NUCLEOTIDE SEQUENCE [LARGE SCALE GENOMIC DNA]</scope>
    <source>
        <strain evidence="6 7">MGP</strain>
    </source>
</reference>
<sequence>MELDEIISSLDMKKFFAKYGVTIKKERSNNCEGSCPFCRDEKHFSFDHKTGLWKCWKCQESGNVITFLKKLGHLSPVKIIKEAAGIEEVQDKVVPIKGKDTKKSSQKKTPNIEKAEAVSLDRPIIHKIYGRVCELLPLTDIHRQQLKVKRGFSNDTIDLLKFRSLGPHAAGLKEKLSAEFQDEDLLESGVLVRVASSGQVILNSQFLEDRILIPYLDVRGGADEEGAADSGRAPARSTLLDGDEEDTRRPSGRGDAASGEGGSNSAVATDEPGNISPRRAAVKPGSLKEVVYYLRPHKLGFKRLTPQIYCRYFLQKIRPEHVVLTEGEFKAAALWQWRIPAVAVPGISSFGLKHLDRLVALFREFGVKRVTVIFDNEIKDNPEYPNYKPKASDRYDTHLWSYLMAYKLGREGFDSRVGWLPDEWRERGKIDFDGALAQGRTREDILNVIARAKPPREFLEDLDEEARRIVQRKISMHFTRLNIRREFNRYVVTRYRGADIYDETISNFVINIKSSFFTPEGVFRNIQLVNEFGETSDMFTLEPSDMAGLNEFKKFCFAAGSYVFEGKGDDLINIWKLEFTRDSGELIVMPEKIGIVKKNLWLFGSIAICDKGKMLRPDNDSVFWIDGKGYKPRSLTVEKEKF</sequence>
<comment type="caution">
    <text evidence="6">The sequence shown here is derived from an EMBL/GenBank/DDBJ whole genome shotgun (WGS) entry which is preliminary data.</text>
</comment>
<dbReference type="PANTHER" id="PTHR30313">
    <property type="entry name" value="DNA PRIMASE"/>
    <property type="match status" value="1"/>
</dbReference>
<dbReference type="InterPro" id="IPR036977">
    <property type="entry name" value="DNA_primase_Znf_CHC2"/>
</dbReference>
<dbReference type="EC" id="2.7.7.-" evidence="6"/>
<evidence type="ECO:0000259" key="5">
    <source>
        <dbReference type="SMART" id="SM00400"/>
    </source>
</evidence>
<accession>A0A4Y7RXF3</accession>
<dbReference type="PANTHER" id="PTHR30313:SF2">
    <property type="entry name" value="DNA PRIMASE"/>
    <property type="match status" value="1"/>
</dbReference>
<dbReference type="EMBL" id="QFFZ01000002">
    <property type="protein sequence ID" value="TEB13399.1"/>
    <property type="molecule type" value="Genomic_DNA"/>
</dbReference>
<evidence type="ECO:0000256" key="1">
    <source>
        <dbReference type="ARBA" id="ARBA00022723"/>
    </source>
</evidence>
<evidence type="ECO:0000256" key="3">
    <source>
        <dbReference type="ARBA" id="ARBA00022833"/>
    </source>
</evidence>
<dbReference type="Gene3D" id="3.90.580.10">
    <property type="entry name" value="Zinc finger, CHC2-type domain"/>
    <property type="match status" value="1"/>
</dbReference>
<evidence type="ECO:0000256" key="2">
    <source>
        <dbReference type="ARBA" id="ARBA00022771"/>
    </source>
</evidence>
<keyword evidence="3" id="KW-0862">Zinc</keyword>
<keyword evidence="6" id="KW-0808">Transferase</keyword>
<evidence type="ECO:0000256" key="4">
    <source>
        <dbReference type="SAM" id="MobiDB-lite"/>
    </source>
</evidence>
<dbReference type="Pfam" id="PF01807">
    <property type="entry name" value="Zn_ribbon_DnaG"/>
    <property type="match status" value="1"/>
</dbReference>
<keyword evidence="2" id="KW-0863">Zinc-finger</keyword>
<dbReference type="AlphaFoldDB" id="A0A4Y7RXF3"/>
<dbReference type="GO" id="GO:0003677">
    <property type="term" value="F:DNA binding"/>
    <property type="evidence" value="ECO:0007669"/>
    <property type="project" value="InterPro"/>
</dbReference>
<keyword evidence="7" id="KW-1185">Reference proteome</keyword>
<dbReference type="SMART" id="SM00400">
    <property type="entry name" value="ZnF_CHCC"/>
    <property type="match status" value="1"/>
</dbReference>
<dbReference type="OrthoDB" id="9773296at2"/>
<dbReference type="InterPro" id="IPR050219">
    <property type="entry name" value="DnaG_primase"/>
</dbReference>
<dbReference type="GO" id="GO:0005737">
    <property type="term" value="C:cytoplasm"/>
    <property type="evidence" value="ECO:0007669"/>
    <property type="project" value="TreeGrafter"/>
</dbReference>
<evidence type="ECO:0000313" key="6">
    <source>
        <dbReference type="EMBL" id="TEB13399.1"/>
    </source>
</evidence>
<feature type="domain" description="Zinc finger CHC2-type" evidence="5">
    <location>
        <begin position="31"/>
        <end position="84"/>
    </location>
</feature>
<dbReference type="GO" id="GO:0006269">
    <property type="term" value="P:DNA replication, synthesis of primer"/>
    <property type="evidence" value="ECO:0007669"/>
    <property type="project" value="TreeGrafter"/>
</dbReference>
<dbReference type="CDD" id="cd01029">
    <property type="entry name" value="TOPRIM_primases"/>
    <property type="match status" value="1"/>
</dbReference>
<dbReference type="InterPro" id="IPR002694">
    <property type="entry name" value="Znf_CHC2"/>
</dbReference>
<dbReference type="InterPro" id="IPR034154">
    <property type="entry name" value="TOPRIM_DnaG/twinkle"/>
</dbReference>
<organism evidence="6 7">
    <name type="scientific">Pelotomaculum propionicicum</name>
    <dbReference type="NCBI Taxonomy" id="258475"/>
    <lineage>
        <taxon>Bacteria</taxon>
        <taxon>Bacillati</taxon>
        <taxon>Bacillota</taxon>
        <taxon>Clostridia</taxon>
        <taxon>Eubacteriales</taxon>
        <taxon>Desulfotomaculaceae</taxon>
        <taxon>Pelotomaculum</taxon>
    </lineage>
</organism>
<name>A0A4Y7RXF3_9FIRM</name>
<proteinExistence type="predicted"/>
<feature type="region of interest" description="Disordered" evidence="4">
    <location>
        <begin position="224"/>
        <end position="280"/>
    </location>
</feature>
<protein>
    <submittedName>
        <fullName evidence="6">DNA primase</fullName>
        <ecNumber evidence="6">2.7.7.-</ecNumber>
    </submittedName>
</protein>
<dbReference type="GO" id="GO:0008270">
    <property type="term" value="F:zinc ion binding"/>
    <property type="evidence" value="ECO:0007669"/>
    <property type="project" value="UniProtKB-KW"/>
</dbReference>
<keyword evidence="6" id="KW-0548">Nucleotidyltransferase</keyword>
<dbReference type="SUPFAM" id="SSF57783">
    <property type="entry name" value="Zinc beta-ribbon"/>
    <property type="match status" value="1"/>
</dbReference>
<keyword evidence="1" id="KW-0479">Metal-binding</keyword>